<dbReference type="InterPro" id="IPR050789">
    <property type="entry name" value="Diverse_Enzym_Activities"/>
</dbReference>
<dbReference type="RefSeq" id="WP_349427301.1">
    <property type="nucleotide sequence ID" value="NZ_CP151632.1"/>
</dbReference>
<evidence type="ECO:0000313" key="3">
    <source>
        <dbReference type="EMBL" id="WZO32663.1"/>
    </source>
</evidence>
<proteinExistence type="predicted"/>
<dbReference type="PANTHER" id="PTHR43283">
    <property type="entry name" value="BETA-LACTAMASE-RELATED"/>
    <property type="match status" value="1"/>
</dbReference>
<dbReference type="InterPro" id="IPR001466">
    <property type="entry name" value="Beta-lactam-related"/>
</dbReference>
<evidence type="ECO:0000259" key="2">
    <source>
        <dbReference type="Pfam" id="PF00144"/>
    </source>
</evidence>
<reference evidence="3" key="1">
    <citation type="submission" date="2024-04" db="EMBL/GenBank/DDBJ databases">
        <authorList>
            <person name="Roder T."/>
            <person name="Oberhansli S."/>
            <person name="Kreuzer M."/>
        </authorList>
    </citation>
    <scope>NUCLEOTIDE SEQUENCE</scope>
    <source>
        <strain evidence="3">LWS13-1.2</strain>
    </source>
</reference>
<name>A0AAU6S6Y9_9MICO</name>
<dbReference type="Gene3D" id="3.40.710.10">
    <property type="entry name" value="DD-peptidase/beta-lactamase superfamily"/>
    <property type="match status" value="1"/>
</dbReference>
<sequence>MTDLLPRSTPESQSVPSAAISRLIAALDGIDHVHTLTVLRHGHVIAEVTWAPYERDLPTAMYSVSKSFTSIAVGLAIEEGRFAIDDRVVDLIPDAAPERPSDRLAALRVRHLLTMATGHAAEPPLDDRDWAVTALAADLAYEPGTHWLYNTPATYLLSLIVQTRTGERLREFLHPRLFDPLGFRDPQWLQSPTGVDAGGFGLSIRPEELAVFGQLLLQRGEWQGRQLVPAEWIDQATARQVANRSDNADWRQGYGFQFWRCRHGAYRGDGAFGQYLVILPEADAVVAITGGLPDMQVTLDAVWDELLPAFDTEDAGSLEAVPTPIPAPGGDLRDGEVRHRYDGPVRELRIAHGVIEIDGRELRCVPGVWSVSTFADDPATGREWYGDQVAVAGGWRGDVFVAELRILGDAPTFRLELEPSGRLHITRDVGFDGSEVWEGAPASQPAAAAHHSAVSP</sequence>
<dbReference type="Pfam" id="PF00144">
    <property type="entry name" value="Beta-lactamase"/>
    <property type="match status" value="1"/>
</dbReference>
<feature type="compositionally biased region" description="Low complexity" evidence="1">
    <location>
        <begin position="440"/>
        <end position="456"/>
    </location>
</feature>
<feature type="domain" description="Beta-lactamase-related" evidence="2">
    <location>
        <begin position="36"/>
        <end position="288"/>
    </location>
</feature>
<dbReference type="AlphaFoldDB" id="A0AAU6S6Y9"/>
<evidence type="ECO:0000256" key="1">
    <source>
        <dbReference type="SAM" id="MobiDB-lite"/>
    </source>
</evidence>
<protein>
    <submittedName>
        <fullName evidence="3">Beta-lactamase family protein</fullName>
    </submittedName>
</protein>
<organism evidence="3">
    <name type="scientific">Microbacterium sp. LWS13-1.2</name>
    <dbReference type="NCBI Taxonomy" id="3135264"/>
    <lineage>
        <taxon>Bacteria</taxon>
        <taxon>Bacillati</taxon>
        <taxon>Actinomycetota</taxon>
        <taxon>Actinomycetes</taxon>
        <taxon>Micrococcales</taxon>
        <taxon>Microbacteriaceae</taxon>
        <taxon>Microbacterium</taxon>
    </lineage>
</organism>
<dbReference type="PANTHER" id="PTHR43283:SF7">
    <property type="entry name" value="BETA-LACTAMASE-RELATED DOMAIN-CONTAINING PROTEIN"/>
    <property type="match status" value="1"/>
</dbReference>
<dbReference type="EMBL" id="CP151632">
    <property type="protein sequence ID" value="WZO32663.1"/>
    <property type="molecule type" value="Genomic_DNA"/>
</dbReference>
<gene>
    <name evidence="3" type="ORF">MRBLWS13_000262</name>
</gene>
<dbReference type="SUPFAM" id="SSF56601">
    <property type="entry name" value="beta-lactamase/transpeptidase-like"/>
    <property type="match status" value="1"/>
</dbReference>
<accession>A0AAU6S6Y9</accession>
<feature type="region of interest" description="Disordered" evidence="1">
    <location>
        <begin position="436"/>
        <end position="456"/>
    </location>
</feature>
<dbReference type="InterPro" id="IPR012338">
    <property type="entry name" value="Beta-lactam/transpept-like"/>
</dbReference>